<sequence>MENWVNSLNGGVTINIHDLEEQVELLRKAMQELYLENPQDPRLVRISQSLDELLNELDRQRQTG</sequence>
<feature type="coiled-coil region" evidence="1">
    <location>
        <begin position="16"/>
        <end position="63"/>
    </location>
</feature>
<reference evidence="2" key="2">
    <citation type="submission" date="2020-09" db="EMBL/GenBank/DDBJ databases">
        <authorList>
            <person name="Sun Q."/>
            <person name="Zhou Y."/>
        </authorList>
    </citation>
    <scope>NUCLEOTIDE SEQUENCE</scope>
    <source>
        <strain evidence="2">CGMCC 1.12153</strain>
    </source>
</reference>
<dbReference type="InterPro" id="IPR018540">
    <property type="entry name" value="Spo0E-like"/>
</dbReference>
<evidence type="ECO:0000256" key="1">
    <source>
        <dbReference type="SAM" id="Coils"/>
    </source>
</evidence>
<dbReference type="GO" id="GO:0046983">
    <property type="term" value="F:protein dimerization activity"/>
    <property type="evidence" value="ECO:0007669"/>
    <property type="project" value="InterPro"/>
</dbReference>
<evidence type="ECO:0000313" key="2">
    <source>
        <dbReference type="EMBL" id="GGF18793.1"/>
    </source>
</evidence>
<keyword evidence="3" id="KW-1185">Reference proteome</keyword>
<comment type="caution">
    <text evidence="2">The sequence shown here is derived from an EMBL/GenBank/DDBJ whole genome shotgun (WGS) entry which is preliminary data.</text>
</comment>
<evidence type="ECO:0000313" key="3">
    <source>
        <dbReference type="Proteomes" id="UP000660110"/>
    </source>
</evidence>
<proteinExistence type="predicted"/>
<evidence type="ECO:0008006" key="4">
    <source>
        <dbReference type="Google" id="ProtNLM"/>
    </source>
</evidence>
<organism evidence="2 3">
    <name type="scientific">Halobacillus andaensis</name>
    <dbReference type="NCBI Taxonomy" id="1176239"/>
    <lineage>
        <taxon>Bacteria</taxon>
        <taxon>Bacillati</taxon>
        <taxon>Bacillota</taxon>
        <taxon>Bacilli</taxon>
        <taxon>Bacillales</taxon>
        <taxon>Bacillaceae</taxon>
        <taxon>Halobacillus</taxon>
    </lineage>
</organism>
<dbReference type="InterPro" id="IPR036638">
    <property type="entry name" value="HLH_DNA-bd_sf"/>
</dbReference>
<name>A0A917B4S4_HALAA</name>
<dbReference type="Pfam" id="PF09388">
    <property type="entry name" value="SpoOE-like"/>
    <property type="match status" value="1"/>
</dbReference>
<dbReference type="InterPro" id="IPR037208">
    <property type="entry name" value="Spo0E-like_sf"/>
</dbReference>
<dbReference type="EMBL" id="BMEL01000002">
    <property type="protein sequence ID" value="GGF18793.1"/>
    <property type="molecule type" value="Genomic_DNA"/>
</dbReference>
<dbReference type="Gene3D" id="4.10.280.10">
    <property type="entry name" value="Helix-loop-helix DNA-binding domain"/>
    <property type="match status" value="1"/>
</dbReference>
<dbReference type="Proteomes" id="UP000660110">
    <property type="component" value="Unassembled WGS sequence"/>
</dbReference>
<gene>
    <name evidence="2" type="ORF">GCM10010954_17000</name>
</gene>
<protein>
    <recommendedName>
        <fullName evidence="4">Spo0E like sporulation regulatory protein</fullName>
    </recommendedName>
</protein>
<dbReference type="SUPFAM" id="SSF140500">
    <property type="entry name" value="BAS1536-like"/>
    <property type="match status" value="1"/>
</dbReference>
<reference evidence="2" key="1">
    <citation type="journal article" date="2014" name="Int. J. Syst. Evol. Microbiol.">
        <title>Complete genome sequence of Corynebacterium casei LMG S-19264T (=DSM 44701T), isolated from a smear-ripened cheese.</title>
        <authorList>
            <consortium name="US DOE Joint Genome Institute (JGI-PGF)"/>
            <person name="Walter F."/>
            <person name="Albersmeier A."/>
            <person name="Kalinowski J."/>
            <person name="Ruckert C."/>
        </authorList>
    </citation>
    <scope>NUCLEOTIDE SEQUENCE</scope>
    <source>
        <strain evidence="2">CGMCC 1.12153</strain>
    </source>
</reference>
<dbReference type="AlphaFoldDB" id="A0A917B4S4"/>
<dbReference type="RefSeq" id="WP_229735017.1">
    <property type="nucleotide sequence ID" value="NZ_BMEL01000002.1"/>
</dbReference>
<accession>A0A917B4S4</accession>
<dbReference type="GO" id="GO:0043937">
    <property type="term" value="P:regulation of sporulation"/>
    <property type="evidence" value="ECO:0007669"/>
    <property type="project" value="InterPro"/>
</dbReference>
<keyword evidence="1" id="KW-0175">Coiled coil</keyword>